<feature type="transmembrane region" description="Helical" evidence="1">
    <location>
        <begin position="127"/>
        <end position="145"/>
    </location>
</feature>
<proteinExistence type="predicted"/>
<dbReference type="EMBL" id="FOES01000011">
    <property type="protein sequence ID" value="SEQ34248.1"/>
    <property type="molecule type" value="Genomic_DNA"/>
</dbReference>
<protein>
    <submittedName>
        <fullName evidence="2">Uncharacterized protein</fullName>
    </submittedName>
</protein>
<sequence length="154" mass="17625">MNPERVEELIKNIEEMKHDVDEKTVTKLELDKYIRIIKRLDSFSTNCEECQKYLVELENHFENISSQVHQFTKEDYKNHNTKTNQVTSHLQKTHHLTSENYYMTIFMSVGISLGIPIGLLLFDNVALGMPIGMSIGIAIGTGLDADAKKRGKII</sequence>
<feature type="transmembrane region" description="Helical" evidence="1">
    <location>
        <begin position="101"/>
        <end position="121"/>
    </location>
</feature>
<keyword evidence="1" id="KW-0472">Membrane</keyword>
<keyword evidence="3" id="KW-1185">Reference proteome</keyword>
<name>A0A1H9FAB6_9BACI</name>
<dbReference type="RefSeq" id="WP_256205266.1">
    <property type="nucleotide sequence ID" value="NZ_FOES01000011.1"/>
</dbReference>
<evidence type="ECO:0000313" key="2">
    <source>
        <dbReference type="EMBL" id="SEQ34248.1"/>
    </source>
</evidence>
<dbReference type="AlphaFoldDB" id="A0A1H9FAB6"/>
<gene>
    <name evidence="2" type="ORF">SAMN05216362_11163</name>
</gene>
<organism evidence="2 3">
    <name type="scientific">Piscibacillus halophilus</name>
    <dbReference type="NCBI Taxonomy" id="571933"/>
    <lineage>
        <taxon>Bacteria</taxon>
        <taxon>Bacillati</taxon>
        <taxon>Bacillota</taxon>
        <taxon>Bacilli</taxon>
        <taxon>Bacillales</taxon>
        <taxon>Bacillaceae</taxon>
        <taxon>Piscibacillus</taxon>
    </lineage>
</organism>
<accession>A0A1H9FAB6</accession>
<evidence type="ECO:0000313" key="3">
    <source>
        <dbReference type="Proteomes" id="UP000199427"/>
    </source>
</evidence>
<keyword evidence="1" id="KW-0812">Transmembrane</keyword>
<dbReference type="STRING" id="571933.SAMN05216362_11163"/>
<dbReference type="Proteomes" id="UP000199427">
    <property type="component" value="Unassembled WGS sequence"/>
</dbReference>
<reference evidence="2 3" key="1">
    <citation type="submission" date="2016-10" db="EMBL/GenBank/DDBJ databases">
        <authorList>
            <person name="de Groot N.N."/>
        </authorList>
    </citation>
    <scope>NUCLEOTIDE SEQUENCE [LARGE SCALE GENOMIC DNA]</scope>
    <source>
        <strain evidence="2 3">DSM 21633</strain>
    </source>
</reference>
<keyword evidence="1" id="KW-1133">Transmembrane helix</keyword>
<evidence type="ECO:0000256" key="1">
    <source>
        <dbReference type="SAM" id="Phobius"/>
    </source>
</evidence>